<accession>A0A8B7XYV3</accession>
<name>A0A8B7XYV3_ACAPL</name>
<feature type="coiled-coil region" evidence="2">
    <location>
        <begin position="340"/>
        <end position="399"/>
    </location>
</feature>
<dbReference type="Proteomes" id="UP000694845">
    <property type="component" value="Unplaced"/>
</dbReference>
<keyword evidence="1 2" id="KW-0175">Coiled coil</keyword>
<dbReference type="GO" id="GO:0036064">
    <property type="term" value="C:ciliary basal body"/>
    <property type="evidence" value="ECO:0007669"/>
    <property type="project" value="TreeGrafter"/>
</dbReference>
<dbReference type="GeneID" id="110976339"/>
<feature type="compositionally biased region" description="Acidic residues" evidence="3">
    <location>
        <begin position="494"/>
        <end position="511"/>
    </location>
</feature>
<reference evidence="6" key="1">
    <citation type="submission" date="2025-08" db="UniProtKB">
        <authorList>
            <consortium name="RefSeq"/>
        </authorList>
    </citation>
    <scope>IDENTIFICATION</scope>
</reference>
<evidence type="ECO:0000256" key="2">
    <source>
        <dbReference type="SAM" id="Coils"/>
    </source>
</evidence>
<gene>
    <name evidence="6" type="primary">LOC110976339</name>
</gene>
<evidence type="ECO:0000256" key="3">
    <source>
        <dbReference type="SAM" id="MobiDB-lite"/>
    </source>
</evidence>
<dbReference type="Pfam" id="PF21773">
    <property type="entry name" value="ODAD1_CC"/>
    <property type="match status" value="1"/>
</dbReference>
<sequence>MTSSNQDSTMNAWTVYDHMDECRGKIALKERDHRAYYESSQVDKQCNEDEIAALRRNNKEKRVVLAQQTRHGDERVIHEALMSRRDENLALRRKTAEDAIAEMDQKMCEKEKQLNSLREEKEKRQSRIKELETALARLELLAKNSDNNYAQYDLKTIRMVENNLDKARIKHETARKLQQTYLEIVRCLEEERLSLPKRLKALEGALEEQRQELRELTGISQDARIKRDQAKAELSVLEQTMIEAKRSRDRTLTRMKKQADKQKEMADKIEKRARATLQADDPSQESKRQSQMDEDNWVKVTTYEEAFRRIQEATGVSNIEEIEARFMNQGGTYEHLLAQKQTVEKQRKWLTEQKRQLTQQYEAMKYSGESKMSQGQQLLERMQEHLNKTEQRRDLLRNSVHKNNMVLTDVKNGIHHVYETLKDIKLKPPMRNNANLGDYLDQLQICENKLQKLMTQANVRDSASFKKVMNSTEFQEFMENTQKAENLRVRLDEPDSNDSDDFGYDSQDNEDMMTNADIKHQGQVLMDQKKTKKRARARRKK</sequence>
<dbReference type="RefSeq" id="XP_022085215.1">
    <property type="nucleotide sequence ID" value="XM_022229523.1"/>
</dbReference>
<organism evidence="5 6">
    <name type="scientific">Acanthaster planci</name>
    <name type="common">Crown-of-thorns starfish</name>
    <dbReference type="NCBI Taxonomy" id="133434"/>
    <lineage>
        <taxon>Eukaryota</taxon>
        <taxon>Metazoa</taxon>
        <taxon>Echinodermata</taxon>
        <taxon>Eleutherozoa</taxon>
        <taxon>Asterozoa</taxon>
        <taxon>Asteroidea</taxon>
        <taxon>Valvatacea</taxon>
        <taxon>Valvatida</taxon>
        <taxon>Acanthasteridae</taxon>
        <taxon>Acanthaster</taxon>
    </lineage>
</organism>
<dbReference type="PANTHER" id="PTHR46518:SF1">
    <property type="entry name" value="OUTER DYNEIN ARM-DOCKING COMPLEX SUBUNIT 3"/>
    <property type="match status" value="1"/>
</dbReference>
<dbReference type="InterPro" id="IPR049258">
    <property type="entry name" value="ODAD1_CC"/>
</dbReference>
<protein>
    <submittedName>
        <fullName evidence="6">Coiled-coil domain-containing protein 151-like</fullName>
    </submittedName>
</protein>
<dbReference type="PANTHER" id="PTHR46518">
    <property type="entry name" value="COILED-COIL DOMAIN-CONTAINING PROTEIN 151"/>
    <property type="match status" value="1"/>
</dbReference>
<feature type="region of interest" description="Disordered" evidence="3">
    <location>
        <begin position="491"/>
        <end position="541"/>
    </location>
</feature>
<dbReference type="KEGG" id="aplc:110976339"/>
<dbReference type="OrthoDB" id="10255247at2759"/>
<dbReference type="InterPro" id="IPR033192">
    <property type="entry name" value="ODAD3"/>
</dbReference>
<keyword evidence="5" id="KW-1185">Reference proteome</keyword>
<evidence type="ECO:0000259" key="4">
    <source>
        <dbReference type="Pfam" id="PF21773"/>
    </source>
</evidence>
<dbReference type="GO" id="GO:0003341">
    <property type="term" value="P:cilium movement"/>
    <property type="evidence" value="ECO:0007669"/>
    <property type="project" value="InterPro"/>
</dbReference>
<feature type="compositionally biased region" description="Basic and acidic residues" evidence="3">
    <location>
        <begin position="247"/>
        <end position="273"/>
    </location>
</feature>
<evidence type="ECO:0000313" key="6">
    <source>
        <dbReference type="RefSeq" id="XP_022085215.1"/>
    </source>
</evidence>
<feature type="compositionally biased region" description="Basic residues" evidence="3">
    <location>
        <begin position="530"/>
        <end position="541"/>
    </location>
</feature>
<dbReference type="GO" id="GO:0035253">
    <property type="term" value="C:ciliary rootlet"/>
    <property type="evidence" value="ECO:0007669"/>
    <property type="project" value="TreeGrafter"/>
</dbReference>
<proteinExistence type="predicted"/>
<feature type="domain" description="ODAD1 central coiled coil region" evidence="4">
    <location>
        <begin position="155"/>
        <end position="421"/>
    </location>
</feature>
<dbReference type="AlphaFoldDB" id="A0A8B7XYV3"/>
<evidence type="ECO:0000313" key="5">
    <source>
        <dbReference type="Proteomes" id="UP000694845"/>
    </source>
</evidence>
<dbReference type="GO" id="GO:0097542">
    <property type="term" value="C:ciliary tip"/>
    <property type="evidence" value="ECO:0007669"/>
    <property type="project" value="TreeGrafter"/>
</dbReference>
<dbReference type="GO" id="GO:0036158">
    <property type="term" value="P:outer dynein arm assembly"/>
    <property type="evidence" value="ECO:0007669"/>
    <property type="project" value="InterPro"/>
</dbReference>
<feature type="region of interest" description="Disordered" evidence="3">
    <location>
        <begin position="247"/>
        <end position="293"/>
    </location>
</feature>
<dbReference type="OMA" id="MEREMYQ"/>
<evidence type="ECO:0000256" key="1">
    <source>
        <dbReference type="ARBA" id="ARBA00023054"/>
    </source>
</evidence>